<organism evidence="1 2">
    <name type="scientific">Mesorhizobium denitrificans</name>
    <dbReference type="NCBI Taxonomy" id="2294114"/>
    <lineage>
        <taxon>Bacteria</taxon>
        <taxon>Pseudomonadati</taxon>
        <taxon>Pseudomonadota</taxon>
        <taxon>Alphaproteobacteria</taxon>
        <taxon>Hyphomicrobiales</taxon>
        <taxon>Phyllobacteriaceae</taxon>
        <taxon>Mesorhizobium</taxon>
    </lineage>
</organism>
<comment type="caution">
    <text evidence="1">The sequence shown here is derived from an EMBL/GenBank/DDBJ whole genome shotgun (WGS) entry which is preliminary data.</text>
</comment>
<proteinExistence type="predicted"/>
<keyword evidence="2" id="KW-1185">Reference proteome</keyword>
<name>A0A371X9F6_9HYPH</name>
<protein>
    <submittedName>
        <fullName evidence="1">Uncharacterized protein</fullName>
    </submittedName>
</protein>
<evidence type="ECO:0000313" key="1">
    <source>
        <dbReference type="EMBL" id="RFC65831.1"/>
    </source>
</evidence>
<sequence>MTHRVPTLAELLSHTPDGKRIVAESIDTGEPVHIEDAEKEFACRYVCPGCGRPIVAHLGSAGDPWASPGD</sequence>
<reference evidence="2" key="1">
    <citation type="submission" date="2018-08" db="EMBL/GenBank/DDBJ databases">
        <authorList>
            <person name="Im W.T."/>
        </authorList>
    </citation>
    <scope>NUCLEOTIDE SEQUENCE [LARGE SCALE GENOMIC DNA]</scope>
    <source>
        <strain evidence="2">LA-28</strain>
    </source>
</reference>
<dbReference type="AlphaFoldDB" id="A0A371X9F6"/>
<gene>
    <name evidence="1" type="ORF">DY251_16095</name>
</gene>
<evidence type="ECO:0000313" key="2">
    <source>
        <dbReference type="Proteomes" id="UP000262379"/>
    </source>
</evidence>
<dbReference type="EMBL" id="QURN01000013">
    <property type="protein sequence ID" value="RFC65831.1"/>
    <property type="molecule type" value="Genomic_DNA"/>
</dbReference>
<accession>A0A371X9F6</accession>
<dbReference type="Proteomes" id="UP000262379">
    <property type="component" value="Unassembled WGS sequence"/>
</dbReference>